<evidence type="ECO:0000256" key="1">
    <source>
        <dbReference type="SAM" id="MobiDB-lite"/>
    </source>
</evidence>
<dbReference type="AlphaFoldDB" id="A0A4S8Q1K3"/>
<sequence>MTESAMNHRENGVRKLSDGKSRERVDETLEASVDATSHDAVREASRLGASDTYLVDQDMEDIDQRQGEDGLDGRPSPMANADNPER</sequence>
<gene>
    <name evidence="2" type="ORF">FAA86_04210</name>
</gene>
<feature type="compositionally biased region" description="Basic and acidic residues" evidence="1">
    <location>
        <begin position="62"/>
        <end position="72"/>
    </location>
</feature>
<comment type="caution">
    <text evidence="2">The sequence shown here is derived from an EMBL/GenBank/DDBJ whole genome shotgun (WGS) entry which is preliminary data.</text>
</comment>
<accession>A0A4S8Q1K3</accession>
<feature type="compositionally biased region" description="Basic and acidic residues" evidence="1">
    <location>
        <begin position="36"/>
        <end position="45"/>
    </location>
</feature>
<dbReference type="RefSeq" id="WP_136538513.1">
    <property type="nucleotide sequence ID" value="NZ_STGU01000002.1"/>
</dbReference>
<proteinExistence type="predicted"/>
<feature type="region of interest" description="Disordered" evidence="1">
    <location>
        <begin position="1"/>
        <end position="86"/>
    </location>
</feature>
<dbReference type="EMBL" id="STGU01000002">
    <property type="protein sequence ID" value="THV38017.1"/>
    <property type="molecule type" value="Genomic_DNA"/>
</dbReference>
<evidence type="ECO:0000313" key="3">
    <source>
        <dbReference type="Proteomes" id="UP000307378"/>
    </source>
</evidence>
<dbReference type="Proteomes" id="UP000307378">
    <property type="component" value="Unassembled WGS sequence"/>
</dbReference>
<reference evidence="2 3" key="1">
    <citation type="submission" date="2019-04" db="EMBL/GenBank/DDBJ databases">
        <title>genome sequence of strain W3.</title>
        <authorList>
            <person name="Gao J."/>
            <person name="Sun J."/>
        </authorList>
    </citation>
    <scope>NUCLEOTIDE SEQUENCE [LARGE SCALE GENOMIC DNA]</scope>
    <source>
        <strain evidence="2 3">W3</strain>
    </source>
</reference>
<organism evidence="2 3">
    <name type="scientific">Rhizobium rosettiformans W3</name>
    <dbReference type="NCBI Taxonomy" id="538378"/>
    <lineage>
        <taxon>Bacteria</taxon>
        <taxon>Pseudomonadati</taxon>
        <taxon>Pseudomonadota</taxon>
        <taxon>Alphaproteobacteria</taxon>
        <taxon>Hyphomicrobiales</taxon>
        <taxon>Rhizobiaceae</taxon>
        <taxon>Rhizobium/Agrobacterium group</taxon>
        <taxon>Rhizobium</taxon>
    </lineage>
</organism>
<name>A0A4S8Q1K3_9HYPH</name>
<evidence type="ECO:0000313" key="2">
    <source>
        <dbReference type="EMBL" id="THV38017.1"/>
    </source>
</evidence>
<protein>
    <submittedName>
        <fullName evidence="2">Uncharacterized protein</fullName>
    </submittedName>
</protein>
<feature type="compositionally biased region" description="Basic and acidic residues" evidence="1">
    <location>
        <begin position="1"/>
        <end position="27"/>
    </location>
</feature>